<evidence type="ECO:0000313" key="1">
    <source>
        <dbReference type="EMBL" id="WAR07694.1"/>
    </source>
</evidence>
<dbReference type="EMBL" id="CP111017">
    <property type="protein sequence ID" value="WAR07694.1"/>
    <property type="molecule type" value="Genomic_DNA"/>
</dbReference>
<accession>A0ABY7EEX2</accession>
<dbReference type="Proteomes" id="UP001164746">
    <property type="component" value="Chromosome 6"/>
</dbReference>
<evidence type="ECO:0000313" key="2">
    <source>
        <dbReference type="Proteomes" id="UP001164746"/>
    </source>
</evidence>
<reference evidence="1" key="1">
    <citation type="submission" date="2022-11" db="EMBL/GenBank/DDBJ databases">
        <title>Centuries of genome instability and evolution in soft-shell clam transmissible cancer (bioRxiv).</title>
        <authorList>
            <person name="Hart S.F.M."/>
            <person name="Yonemitsu M.A."/>
            <person name="Giersch R.M."/>
            <person name="Beal B.F."/>
            <person name="Arriagada G."/>
            <person name="Davis B.W."/>
            <person name="Ostrander E.A."/>
            <person name="Goff S.P."/>
            <person name="Metzger M.J."/>
        </authorList>
    </citation>
    <scope>NUCLEOTIDE SEQUENCE</scope>
    <source>
        <strain evidence="1">MELC-2E11</strain>
        <tissue evidence="1">Siphon/mantle</tissue>
    </source>
</reference>
<protein>
    <submittedName>
        <fullName evidence="1">Uncharacterized protein</fullName>
    </submittedName>
</protein>
<name>A0ABY7EEX2_MYAAR</name>
<proteinExistence type="predicted"/>
<gene>
    <name evidence="1" type="ORF">MAR_017652</name>
</gene>
<feature type="non-terminal residue" evidence="1">
    <location>
        <position position="229"/>
    </location>
</feature>
<keyword evidence="2" id="KW-1185">Reference proteome</keyword>
<organism evidence="1 2">
    <name type="scientific">Mya arenaria</name>
    <name type="common">Soft-shell clam</name>
    <dbReference type="NCBI Taxonomy" id="6604"/>
    <lineage>
        <taxon>Eukaryota</taxon>
        <taxon>Metazoa</taxon>
        <taxon>Spiralia</taxon>
        <taxon>Lophotrochozoa</taxon>
        <taxon>Mollusca</taxon>
        <taxon>Bivalvia</taxon>
        <taxon>Autobranchia</taxon>
        <taxon>Heteroconchia</taxon>
        <taxon>Euheterodonta</taxon>
        <taxon>Imparidentia</taxon>
        <taxon>Neoheterodontei</taxon>
        <taxon>Myida</taxon>
        <taxon>Myoidea</taxon>
        <taxon>Myidae</taxon>
        <taxon>Mya</taxon>
    </lineage>
</organism>
<sequence>MSTLISNPVLRIPRVIQSIWLLHNIFDGMSTPRYCMEVSSARVTLVRSSIEYCTSVRNPYQKTRATRSRWSNAKLFVMHSTASITPVALIDVAASKYLNRRSSSTLRSKHSIQFSLYQTSFYQFKFGFFRGQYRSGMDNQPQLLRLAPWYFSRGSSPPRPSNEDLVQLREPPQVLSSAGVYSSLAVTCEPERSIFQSQRSWWYGATMKGFGMGYMKGLFAPDPEDNITE</sequence>